<dbReference type="SMART" id="SM00355">
    <property type="entry name" value="ZnF_C2H2"/>
    <property type="match status" value="3"/>
</dbReference>
<evidence type="ECO:0000313" key="7">
    <source>
        <dbReference type="Proteomes" id="UP000784294"/>
    </source>
</evidence>
<organism evidence="6 7">
    <name type="scientific">Protopolystoma xenopodis</name>
    <dbReference type="NCBI Taxonomy" id="117903"/>
    <lineage>
        <taxon>Eukaryota</taxon>
        <taxon>Metazoa</taxon>
        <taxon>Spiralia</taxon>
        <taxon>Lophotrochozoa</taxon>
        <taxon>Platyhelminthes</taxon>
        <taxon>Monogenea</taxon>
        <taxon>Polyopisthocotylea</taxon>
        <taxon>Polystomatidea</taxon>
        <taxon>Polystomatidae</taxon>
        <taxon>Protopolystoma</taxon>
    </lineage>
</organism>
<dbReference type="Gene3D" id="3.30.160.60">
    <property type="entry name" value="Classic Zinc Finger"/>
    <property type="match status" value="1"/>
</dbReference>
<dbReference type="InterPro" id="IPR036236">
    <property type="entry name" value="Znf_C2H2_sf"/>
</dbReference>
<keyword evidence="7" id="KW-1185">Reference proteome</keyword>
<dbReference type="OrthoDB" id="9984614at2759"/>
<dbReference type="GO" id="GO:0006357">
    <property type="term" value="P:regulation of transcription by RNA polymerase II"/>
    <property type="evidence" value="ECO:0007669"/>
    <property type="project" value="TreeGrafter"/>
</dbReference>
<feature type="domain" description="C2H2-type" evidence="5">
    <location>
        <begin position="189"/>
        <end position="214"/>
    </location>
</feature>
<keyword evidence="3" id="KW-0479">Metal-binding</keyword>
<evidence type="ECO:0000256" key="3">
    <source>
        <dbReference type="PROSITE-ProRule" id="PRU00042"/>
    </source>
</evidence>
<dbReference type="PANTHER" id="PTHR46541">
    <property type="entry name" value="ZINC FINGER PROTEIN AEBP2"/>
    <property type="match status" value="1"/>
</dbReference>
<accession>A0A448WRN8</accession>
<dbReference type="Proteomes" id="UP000784294">
    <property type="component" value="Unassembled WGS sequence"/>
</dbReference>
<feature type="region of interest" description="Disordered" evidence="4">
    <location>
        <begin position="229"/>
        <end position="255"/>
    </location>
</feature>
<gene>
    <name evidence="6" type="ORF">PXEA_LOCUS11992</name>
</gene>
<sequence>MVLRIGRHFSAVSDGAKSLDCLTARGLGTERTSTCSYDFRCLTNEQSPERRLTRDTLRVVQNEAPKQDSFVDGDYPHKPLSSSMSVESSSTASSSSCLSYPSEPPSILSTLEVTTPICQWDGCDCSTVSQASLLDHLHKVHVSSQTSSGRKRHFQCLWRGCRVYKQPSVSPIWLERHVLHHTEAKGKPFKCIFNPCALRFSTTELLERHVRRAHIITSEKCNVSKIPGSTDSLQQHSLPKMSNSECVNKSQNMTNRRNCKRKRKQRYYRVRRVDFYDHRTQSLLHRRLAINRLLAESTCDLKPATNGHICTNHSNHLSACLDLPPALSLFNLNDLKSIPKALDASEAKCVGGFAYQERLHRIQQLLMVPHKFRAERIFDPHLY</sequence>
<dbReference type="EMBL" id="CAAALY010037524">
    <property type="protein sequence ID" value="VEL18552.1"/>
    <property type="molecule type" value="Genomic_DNA"/>
</dbReference>
<comment type="caution">
    <text evidence="6">The sequence shown here is derived from an EMBL/GenBank/DDBJ whole genome shotgun (WGS) entry which is preliminary data.</text>
</comment>
<comment type="similarity">
    <text evidence="2">Belongs to the AEBP2/jing C2H2-type zinc-finger family.</text>
</comment>
<name>A0A448WRN8_9PLAT</name>
<feature type="region of interest" description="Disordered" evidence="4">
    <location>
        <begin position="63"/>
        <end position="87"/>
    </location>
</feature>
<dbReference type="GO" id="GO:0008270">
    <property type="term" value="F:zinc ion binding"/>
    <property type="evidence" value="ECO:0007669"/>
    <property type="project" value="UniProtKB-KW"/>
</dbReference>
<dbReference type="SUPFAM" id="SSF57667">
    <property type="entry name" value="beta-beta-alpha zinc fingers"/>
    <property type="match status" value="1"/>
</dbReference>
<evidence type="ECO:0000256" key="4">
    <source>
        <dbReference type="SAM" id="MobiDB-lite"/>
    </source>
</evidence>
<keyword evidence="3" id="KW-0863">Zinc-finger</keyword>
<dbReference type="PROSITE" id="PS50157">
    <property type="entry name" value="ZINC_FINGER_C2H2_2"/>
    <property type="match status" value="1"/>
</dbReference>
<keyword evidence="3" id="KW-0862">Zinc</keyword>
<dbReference type="InterPro" id="IPR052130">
    <property type="entry name" value="AEBP2/jing_C2H2-ZnF"/>
</dbReference>
<evidence type="ECO:0000259" key="5">
    <source>
        <dbReference type="PROSITE" id="PS50157"/>
    </source>
</evidence>
<dbReference type="GO" id="GO:0035098">
    <property type="term" value="C:ESC/E(Z) complex"/>
    <property type="evidence" value="ECO:0007669"/>
    <property type="project" value="TreeGrafter"/>
</dbReference>
<reference evidence="6" key="1">
    <citation type="submission" date="2018-11" db="EMBL/GenBank/DDBJ databases">
        <authorList>
            <consortium name="Pathogen Informatics"/>
        </authorList>
    </citation>
    <scope>NUCLEOTIDE SEQUENCE</scope>
</reference>
<dbReference type="InterPro" id="IPR013087">
    <property type="entry name" value="Znf_C2H2_type"/>
</dbReference>
<dbReference type="GO" id="GO:0006325">
    <property type="term" value="P:chromatin organization"/>
    <property type="evidence" value="ECO:0007669"/>
    <property type="project" value="UniProtKB-KW"/>
</dbReference>
<protein>
    <recommendedName>
        <fullName evidence="5">C2H2-type domain-containing protein</fullName>
    </recommendedName>
</protein>
<evidence type="ECO:0000313" key="6">
    <source>
        <dbReference type="EMBL" id="VEL18552.1"/>
    </source>
</evidence>
<proteinExistence type="inferred from homology"/>
<dbReference type="PROSITE" id="PS00028">
    <property type="entry name" value="ZINC_FINGER_C2H2_1"/>
    <property type="match status" value="1"/>
</dbReference>
<feature type="compositionally biased region" description="Polar residues" evidence="4">
    <location>
        <begin position="229"/>
        <end position="254"/>
    </location>
</feature>
<dbReference type="AlphaFoldDB" id="A0A448WRN8"/>
<evidence type="ECO:0000256" key="1">
    <source>
        <dbReference type="ARBA" id="ARBA00022853"/>
    </source>
</evidence>
<evidence type="ECO:0000256" key="2">
    <source>
        <dbReference type="ARBA" id="ARBA00037930"/>
    </source>
</evidence>
<dbReference type="PANTHER" id="PTHR46541:SF1">
    <property type="entry name" value="ZINC FINGER PROTEIN AEBP2"/>
    <property type="match status" value="1"/>
</dbReference>
<keyword evidence="1" id="KW-0156">Chromatin regulator</keyword>